<evidence type="ECO:0000256" key="1">
    <source>
        <dbReference type="ARBA" id="ARBA00022692"/>
    </source>
</evidence>
<gene>
    <name evidence="5" type="ORF">N7644_02220</name>
</gene>
<sequence length="394" mass="41689">MLTSPQHRPLLIATVALVGLNLRPFMTSIGPVTNSIRTGTGLSLQGIALLTLVPMLLMGIIAFVGPAIQSALGERKAILTALAIICLGCALRFISPNGGFLILTAAIIGFGVAIVQASFPSMIKREFADHLGPMMGLYSAMLMGGGALGALIAPLITGMTGNWKIGLSVFSVPAMAAFVLANCFLARPAKAQYTLPSVGVLLRQPRTWLLICCFGLINGGYSSIVAWLAPAYQELGWSATASGNLMALLTLSQAAAALLLPYLSRSNQDRRLWIALTLIMQLLGFAGLAFMPESLPYFWVVNLGAGLGDCFALLMIVVLDHLADPAHAGQLSALMQGGGFLLAALAPWLLAVFHGITGHYTLGWIWHFAMVVVVAILVIRLNPTHYGKAICLNK</sequence>
<dbReference type="AlphaFoldDB" id="A0AA42I5I7"/>
<dbReference type="Proteomes" id="UP001159329">
    <property type="component" value="Unassembled WGS sequence"/>
</dbReference>
<proteinExistence type="predicted"/>
<evidence type="ECO:0000256" key="4">
    <source>
        <dbReference type="SAM" id="Phobius"/>
    </source>
</evidence>
<keyword evidence="2 4" id="KW-1133">Transmembrane helix</keyword>
<dbReference type="InterPro" id="IPR052524">
    <property type="entry name" value="MFS_Cyanate_Porter"/>
</dbReference>
<dbReference type="PANTHER" id="PTHR23523:SF1">
    <property type="entry name" value="CYANATE TRANSPORT PROTEIN CYNX"/>
    <property type="match status" value="1"/>
</dbReference>
<dbReference type="InterPro" id="IPR011701">
    <property type="entry name" value="MFS"/>
</dbReference>
<feature type="transmembrane region" description="Helical" evidence="4">
    <location>
        <begin position="100"/>
        <end position="123"/>
    </location>
</feature>
<evidence type="ECO:0000313" key="5">
    <source>
        <dbReference type="EMBL" id="MDH0562490.1"/>
    </source>
</evidence>
<dbReference type="Gene3D" id="1.20.1250.20">
    <property type="entry name" value="MFS general substrate transporter like domains"/>
    <property type="match status" value="2"/>
</dbReference>
<feature type="transmembrane region" description="Helical" evidence="4">
    <location>
        <begin position="331"/>
        <end position="356"/>
    </location>
</feature>
<feature type="transmembrane region" description="Helical" evidence="4">
    <location>
        <begin position="362"/>
        <end position="379"/>
    </location>
</feature>
<feature type="transmembrane region" description="Helical" evidence="4">
    <location>
        <begin position="207"/>
        <end position="229"/>
    </location>
</feature>
<name>A0AA42I5I7_9GAMM</name>
<feature type="transmembrane region" description="Helical" evidence="4">
    <location>
        <begin position="135"/>
        <end position="159"/>
    </location>
</feature>
<feature type="transmembrane region" description="Helical" evidence="4">
    <location>
        <begin position="165"/>
        <end position="186"/>
    </location>
</feature>
<dbReference type="Pfam" id="PF07690">
    <property type="entry name" value="MFS_1"/>
    <property type="match status" value="1"/>
</dbReference>
<dbReference type="EMBL" id="JAOEEO010000001">
    <property type="protein sequence ID" value="MDH0562490.1"/>
    <property type="molecule type" value="Genomic_DNA"/>
</dbReference>
<protein>
    <submittedName>
        <fullName evidence="5">Cyanate transporter</fullName>
    </submittedName>
</protein>
<reference evidence="5" key="1">
    <citation type="submission" date="2022-09" db="EMBL/GenBank/DDBJ databases">
        <title>Intensive care unit water sources are persistently colonized with multi-drug resistant bacteria and are the site of extensive horizontal gene transfer of antibiotic resistance genes.</title>
        <authorList>
            <person name="Diorio-Toth L."/>
        </authorList>
    </citation>
    <scope>NUCLEOTIDE SEQUENCE</scope>
    <source>
        <strain evidence="5">GD04005</strain>
    </source>
</reference>
<keyword evidence="3 4" id="KW-0472">Membrane</keyword>
<evidence type="ECO:0000313" key="6">
    <source>
        <dbReference type="Proteomes" id="UP001159329"/>
    </source>
</evidence>
<dbReference type="GO" id="GO:0022857">
    <property type="term" value="F:transmembrane transporter activity"/>
    <property type="evidence" value="ECO:0007669"/>
    <property type="project" value="InterPro"/>
</dbReference>
<feature type="transmembrane region" description="Helical" evidence="4">
    <location>
        <begin position="297"/>
        <end position="319"/>
    </location>
</feature>
<evidence type="ECO:0000256" key="3">
    <source>
        <dbReference type="ARBA" id="ARBA00023136"/>
    </source>
</evidence>
<dbReference type="NCBIfam" id="NF007256">
    <property type="entry name" value="PRK09705.1"/>
    <property type="match status" value="1"/>
</dbReference>
<comment type="caution">
    <text evidence="5">The sequence shown here is derived from an EMBL/GenBank/DDBJ whole genome shotgun (WGS) entry which is preliminary data.</text>
</comment>
<keyword evidence="1 4" id="KW-0812">Transmembrane</keyword>
<dbReference type="PANTHER" id="PTHR23523">
    <property type="match status" value="1"/>
</dbReference>
<feature type="transmembrane region" description="Helical" evidence="4">
    <location>
        <begin position="272"/>
        <end position="291"/>
    </location>
</feature>
<dbReference type="SUPFAM" id="SSF103473">
    <property type="entry name" value="MFS general substrate transporter"/>
    <property type="match status" value="1"/>
</dbReference>
<feature type="transmembrane region" description="Helical" evidence="4">
    <location>
        <begin position="235"/>
        <end position="260"/>
    </location>
</feature>
<feature type="transmembrane region" description="Helical" evidence="4">
    <location>
        <begin position="77"/>
        <end position="94"/>
    </location>
</feature>
<feature type="transmembrane region" description="Helical" evidence="4">
    <location>
        <begin position="43"/>
        <end position="65"/>
    </location>
</feature>
<organism evidence="5 6">
    <name type="scientific">Acinetobacter courvalinii</name>
    <dbReference type="NCBI Taxonomy" id="280147"/>
    <lineage>
        <taxon>Bacteria</taxon>
        <taxon>Pseudomonadati</taxon>
        <taxon>Pseudomonadota</taxon>
        <taxon>Gammaproteobacteria</taxon>
        <taxon>Moraxellales</taxon>
        <taxon>Moraxellaceae</taxon>
        <taxon>Acinetobacter</taxon>
    </lineage>
</organism>
<dbReference type="InterPro" id="IPR036259">
    <property type="entry name" value="MFS_trans_sf"/>
</dbReference>
<accession>A0AA42I5I7</accession>
<evidence type="ECO:0000256" key="2">
    <source>
        <dbReference type="ARBA" id="ARBA00022989"/>
    </source>
</evidence>
<dbReference type="RefSeq" id="WP_279694266.1">
    <property type="nucleotide sequence ID" value="NZ_JAOEEO010000001.1"/>
</dbReference>